<dbReference type="PANTHER" id="PTHR31234:SF35">
    <property type="entry name" value="LATE EMBRYOGENESIS ABUNDANT (LEA) HYDROXYPROLINE-RICH GLYCOPROTEIN FAMILY"/>
    <property type="match status" value="1"/>
</dbReference>
<keyword evidence="2 4" id="KW-0472">Membrane</keyword>
<dbReference type="GeneID" id="109717916"/>
<organism evidence="5 6">
    <name type="scientific">Ananas comosus</name>
    <name type="common">Pineapple</name>
    <name type="synonym">Ananas ananas</name>
    <dbReference type="NCBI Taxonomy" id="4615"/>
    <lineage>
        <taxon>Eukaryota</taxon>
        <taxon>Viridiplantae</taxon>
        <taxon>Streptophyta</taxon>
        <taxon>Embryophyta</taxon>
        <taxon>Tracheophyta</taxon>
        <taxon>Spermatophyta</taxon>
        <taxon>Magnoliopsida</taxon>
        <taxon>Liliopsida</taxon>
        <taxon>Poales</taxon>
        <taxon>Bromeliaceae</taxon>
        <taxon>Bromelioideae</taxon>
        <taxon>Ananas</taxon>
    </lineage>
</organism>
<proteinExistence type="predicted"/>
<keyword evidence="5" id="KW-1185">Reference proteome</keyword>
<evidence type="ECO:0000256" key="4">
    <source>
        <dbReference type="SAM" id="Phobius"/>
    </source>
</evidence>
<feature type="compositionally biased region" description="Basic residues" evidence="3">
    <location>
        <begin position="48"/>
        <end position="62"/>
    </location>
</feature>
<dbReference type="GO" id="GO:0005886">
    <property type="term" value="C:plasma membrane"/>
    <property type="evidence" value="ECO:0007669"/>
    <property type="project" value="TreeGrafter"/>
</dbReference>
<comment type="subcellular location">
    <subcellularLocation>
        <location evidence="1">Membrane</location>
    </subcellularLocation>
</comment>
<dbReference type="AlphaFoldDB" id="A0A6P5G2E5"/>
<evidence type="ECO:0000256" key="2">
    <source>
        <dbReference type="ARBA" id="ARBA00023136"/>
    </source>
</evidence>
<feature type="transmembrane region" description="Helical" evidence="4">
    <location>
        <begin position="74"/>
        <end position="99"/>
    </location>
</feature>
<gene>
    <name evidence="6" type="primary">LOC109717916</name>
</gene>
<dbReference type="RefSeq" id="XP_020099460.1">
    <property type="nucleotide sequence ID" value="XM_020243871.1"/>
</dbReference>
<reference evidence="6" key="2">
    <citation type="submission" date="2025-08" db="UniProtKB">
        <authorList>
            <consortium name="RefSeq"/>
        </authorList>
    </citation>
    <scope>IDENTIFICATION</scope>
    <source>
        <tissue evidence="6">Leaf</tissue>
    </source>
</reference>
<name>A0A6P5G2E5_ANACO</name>
<accession>A0A6P5G2E5</accession>
<reference evidence="5" key="1">
    <citation type="journal article" date="2015" name="Nat. Genet.">
        <title>The pineapple genome and the evolution of CAM photosynthesis.</title>
        <authorList>
            <person name="Ming R."/>
            <person name="VanBuren R."/>
            <person name="Wai C.M."/>
            <person name="Tang H."/>
            <person name="Schatz M.C."/>
            <person name="Bowers J.E."/>
            <person name="Lyons E."/>
            <person name="Wang M.L."/>
            <person name="Chen J."/>
            <person name="Biggers E."/>
            <person name="Zhang J."/>
            <person name="Huang L."/>
            <person name="Zhang L."/>
            <person name="Miao W."/>
            <person name="Zhang J."/>
            <person name="Ye Z."/>
            <person name="Miao C."/>
            <person name="Lin Z."/>
            <person name="Wang H."/>
            <person name="Zhou H."/>
            <person name="Yim W.C."/>
            <person name="Priest H.D."/>
            <person name="Zheng C."/>
            <person name="Woodhouse M."/>
            <person name="Edger P.P."/>
            <person name="Guyot R."/>
            <person name="Guo H.B."/>
            <person name="Guo H."/>
            <person name="Zheng G."/>
            <person name="Singh R."/>
            <person name="Sharma A."/>
            <person name="Min X."/>
            <person name="Zheng Y."/>
            <person name="Lee H."/>
            <person name="Gurtowski J."/>
            <person name="Sedlazeck F.J."/>
            <person name="Harkess A."/>
            <person name="McKain M.R."/>
            <person name="Liao Z."/>
            <person name="Fang J."/>
            <person name="Liu J."/>
            <person name="Zhang X."/>
            <person name="Zhang Q."/>
            <person name="Hu W."/>
            <person name="Qin Y."/>
            <person name="Wang K."/>
            <person name="Chen L.Y."/>
            <person name="Shirley N."/>
            <person name="Lin Y.R."/>
            <person name="Liu L.Y."/>
            <person name="Hernandez A.G."/>
            <person name="Wright C.L."/>
            <person name="Bulone V."/>
            <person name="Tuskan G.A."/>
            <person name="Heath K."/>
            <person name="Zee F."/>
            <person name="Moore P.H."/>
            <person name="Sunkar R."/>
            <person name="Leebens-Mack J.H."/>
            <person name="Mockler T."/>
            <person name="Bennetzen J.L."/>
            <person name="Freeling M."/>
            <person name="Sankoff D."/>
            <person name="Paterson A.H."/>
            <person name="Zhu X."/>
            <person name="Yang X."/>
            <person name="Smith J.A."/>
            <person name="Cushman J.C."/>
            <person name="Paull R.E."/>
            <person name="Yu Q."/>
        </authorList>
    </citation>
    <scope>NUCLEOTIDE SEQUENCE [LARGE SCALE GENOMIC DNA]</scope>
    <source>
        <strain evidence="5">cv. F153</strain>
    </source>
</reference>
<feature type="region of interest" description="Disordered" evidence="3">
    <location>
        <begin position="1"/>
        <end position="67"/>
    </location>
</feature>
<dbReference type="Proteomes" id="UP000515123">
    <property type="component" value="Linkage group 12"/>
</dbReference>
<evidence type="ECO:0000256" key="1">
    <source>
        <dbReference type="ARBA" id="ARBA00004370"/>
    </source>
</evidence>
<keyword evidence="4" id="KW-1133">Transmembrane helix</keyword>
<evidence type="ECO:0000313" key="6">
    <source>
        <dbReference type="RefSeq" id="XP_020099460.1"/>
    </source>
</evidence>
<evidence type="ECO:0000313" key="5">
    <source>
        <dbReference type="Proteomes" id="UP000515123"/>
    </source>
</evidence>
<protein>
    <submittedName>
        <fullName evidence="6">Uncharacterized protein LOC109717916</fullName>
    </submittedName>
</protein>
<dbReference type="InterPro" id="IPR044839">
    <property type="entry name" value="NDR1-like"/>
</dbReference>
<evidence type="ECO:0000256" key="3">
    <source>
        <dbReference type="SAM" id="MobiDB-lite"/>
    </source>
</evidence>
<dbReference type="OrthoDB" id="777695at2759"/>
<keyword evidence="4" id="KW-0812">Transmembrane</keyword>
<sequence length="236" mass="25363">MAEKPTAKPALQKPPGYRDPALQKPPGYRDPALPPPPQRRPPAQLHPAFRHPGKPLPRRRRSGGGGAPSLRRALCCALAAALALTLAAAAAAALAYLYYQPRLPSFLLLSVRPHRARISPRSDGGDAVDAATSVRLLARNPNGKIALEYGPGEAAVAAEDEDGDVATGAGPRARFRSKSVRFKVEVRTRVGILVGGKGTWKVPIRVECSPVSLKRAQGDGDPIPCRIYWFKWINLN</sequence>
<dbReference type="PANTHER" id="PTHR31234">
    <property type="entry name" value="LATE EMBRYOGENESIS ABUNDANT (LEA) HYDROXYPROLINE-RICH GLYCOPROTEIN FAMILY"/>
    <property type="match status" value="1"/>
</dbReference>
<dbReference type="GO" id="GO:0098542">
    <property type="term" value="P:defense response to other organism"/>
    <property type="evidence" value="ECO:0007669"/>
    <property type="project" value="InterPro"/>
</dbReference>